<dbReference type="AlphaFoldDB" id="A0A2I0B5E8"/>
<evidence type="ECO:0000313" key="3">
    <source>
        <dbReference type="Proteomes" id="UP000236161"/>
    </source>
</evidence>
<proteinExistence type="predicted"/>
<dbReference type="Proteomes" id="UP000236161">
    <property type="component" value="Unassembled WGS sequence"/>
</dbReference>
<accession>A0A2I0B5E8</accession>
<evidence type="ECO:0000313" key="2">
    <source>
        <dbReference type="EMBL" id="PKA63018.1"/>
    </source>
</evidence>
<evidence type="ECO:0000256" key="1">
    <source>
        <dbReference type="SAM" id="SignalP"/>
    </source>
</evidence>
<dbReference type="EMBL" id="KZ451911">
    <property type="protein sequence ID" value="PKA63018.1"/>
    <property type="molecule type" value="Genomic_DNA"/>
</dbReference>
<keyword evidence="3" id="KW-1185">Reference proteome</keyword>
<organism evidence="2 3">
    <name type="scientific">Apostasia shenzhenica</name>
    <dbReference type="NCBI Taxonomy" id="1088818"/>
    <lineage>
        <taxon>Eukaryota</taxon>
        <taxon>Viridiplantae</taxon>
        <taxon>Streptophyta</taxon>
        <taxon>Embryophyta</taxon>
        <taxon>Tracheophyta</taxon>
        <taxon>Spermatophyta</taxon>
        <taxon>Magnoliopsida</taxon>
        <taxon>Liliopsida</taxon>
        <taxon>Asparagales</taxon>
        <taxon>Orchidaceae</taxon>
        <taxon>Apostasioideae</taxon>
        <taxon>Apostasia</taxon>
    </lineage>
</organism>
<sequence>MASVGGLLLVFFLCASTAPALTFAQSINFNNILEVIGLAHFSPIHANPLYAHIVAHVALDLYHFNARYILYPSWPEINNIVGVTGVSVAVSLFRSQMVSIYGVMVDARVAGMFDDEGEEIRRIIIEIFFAVPLGQSPMAQNVVPASLHASFPWTRTRRGN</sequence>
<name>A0A2I0B5E8_9ASPA</name>
<protein>
    <submittedName>
        <fullName evidence="2">Uncharacterized protein</fullName>
    </submittedName>
</protein>
<keyword evidence="1" id="KW-0732">Signal</keyword>
<gene>
    <name evidence="2" type="ORF">AXF42_Ash007814</name>
</gene>
<feature type="chain" id="PRO_5014148530" evidence="1">
    <location>
        <begin position="25"/>
        <end position="160"/>
    </location>
</feature>
<reference evidence="2 3" key="1">
    <citation type="journal article" date="2017" name="Nature">
        <title>The Apostasia genome and the evolution of orchids.</title>
        <authorList>
            <person name="Zhang G.Q."/>
            <person name="Liu K.W."/>
            <person name="Li Z."/>
            <person name="Lohaus R."/>
            <person name="Hsiao Y.Y."/>
            <person name="Niu S.C."/>
            <person name="Wang J.Y."/>
            <person name="Lin Y.C."/>
            <person name="Xu Q."/>
            <person name="Chen L.J."/>
            <person name="Yoshida K."/>
            <person name="Fujiwara S."/>
            <person name="Wang Z.W."/>
            <person name="Zhang Y.Q."/>
            <person name="Mitsuda N."/>
            <person name="Wang M."/>
            <person name="Liu G.H."/>
            <person name="Pecoraro L."/>
            <person name="Huang H.X."/>
            <person name="Xiao X.J."/>
            <person name="Lin M."/>
            <person name="Wu X.Y."/>
            <person name="Wu W.L."/>
            <person name="Chen Y.Y."/>
            <person name="Chang S.B."/>
            <person name="Sakamoto S."/>
            <person name="Ohme-Takagi M."/>
            <person name="Yagi M."/>
            <person name="Zeng S.J."/>
            <person name="Shen C.Y."/>
            <person name="Yeh C.M."/>
            <person name="Luo Y.B."/>
            <person name="Tsai W.C."/>
            <person name="Van de Peer Y."/>
            <person name="Liu Z.J."/>
        </authorList>
    </citation>
    <scope>NUCLEOTIDE SEQUENCE [LARGE SCALE GENOMIC DNA]</scope>
    <source>
        <strain evidence="3">cv. Shenzhen</strain>
        <tissue evidence="2">Stem</tissue>
    </source>
</reference>
<feature type="signal peptide" evidence="1">
    <location>
        <begin position="1"/>
        <end position="24"/>
    </location>
</feature>